<evidence type="ECO:0000256" key="1">
    <source>
        <dbReference type="ARBA" id="ARBA00004474"/>
    </source>
</evidence>
<dbReference type="PANTHER" id="PTHR21349:SF7">
    <property type="entry name" value="LARGE RIBOSOMAL SUBUNIT PROTEIN BL21C"/>
    <property type="match status" value="1"/>
</dbReference>
<dbReference type="InterPro" id="IPR028909">
    <property type="entry name" value="bL21-like"/>
</dbReference>
<dbReference type="GO" id="GO:0006412">
    <property type="term" value="P:translation"/>
    <property type="evidence" value="ECO:0007669"/>
    <property type="project" value="InterPro"/>
</dbReference>
<evidence type="ECO:0000256" key="4">
    <source>
        <dbReference type="ARBA" id="ARBA00022730"/>
    </source>
</evidence>
<dbReference type="EMBL" id="MK814616">
    <property type="protein sequence ID" value="QCI05042.1"/>
    <property type="molecule type" value="Genomic_DNA"/>
</dbReference>
<evidence type="ECO:0000256" key="5">
    <source>
        <dbReference type="ARBA" id="ARBA00022884"/>
    </source>
</evidence>
<dbReference type="InterPro" id="IPR036164">
    <property type="entry name" value="bL21-like_sf"/>
</dbReference>
<keyword evidence="4" id="KW-0699">rRNA-binding</keyword>
<geneLocation type="plastid" evidence="9"/>
<evidence type="ECO:0000256" key="7">
    <source>
        <dbReference type="ARBA" id="ARBA00023274"/>
    </source>
</evidence>
<evidence type="ECO:0000256" key="3">
    <source>
        <dbReference type="ARBA" id="ARBA00022640"/>
    </source>
</evidence>
<dbReference type="GO" id="GO:0005762">
    <property type="term" value="C:mitochondrial large ribosomal subunit"/>
    <property type="evidence" value="ECO:0007669"/>
    <property type="project" value="TreeGrafter"/>
</dbReference>
<dbReference type="NCBIfam" id="TIGR00061">
    <property type="entry name" value="L21"/>
    <property type="match status" value="1"/>
</dbReference>
<evidence type="ECO:0000313" key="9">
    <source>
        <dbReference type="EMBL" id="QCI05042.1"/>
    </source>
</evidence>
<dbReference type="InterPro" id="IPR001787">
    <property type="entry name" value="Ribosomal_bL21"/>
</dbReference>
<gene>
    <name evidence="9" type="primary">rpl21</name>
</gene>
<name>A0A4D6WP85_9FLOR</name>
<dbReference type="GO" id="GO:0003735">
    <property type="term" value="F:structural constituent of ribosome"/>
    <property type="evidence" value="ECO:0007669"/>
    <property type="project" value="InterPro"/>
</dbReference>
<proteinExistence type="inferred from homology"/>
<dbReference type="PROSITE" id="PS01169">
    <property type="entry name" value="RIBOSOMAL_L21"/>
    <property type="match status" value="1"/>
</dbReference>
<dbReference type="InterPro" id="IPR018258">
    <property type="entry name" value="Ribosomal_bL21_CS"/>
</dbReference>
<dbReference type="AlphaFoldDB" id="A0A4D6WP85"/>
<comment type="subcellular location">
    <subcellularLocation>
        <location evidence="1">Plastid</location>
    </subcellularLocation>
</comment>
<dbReference type="HAMAP" id="MF_01363">
    <property type="entry name" value="Ribosomal_bL21"/>
    <property type="match status" value="1"/>
</dbReference>
<accession>A0A4D6WP85</accession>
<dbReference type="SUPFAM" id="SSF141091">
    <property type="entry name" value="L21p-like"/>
    <property type="match status" value="1"/>
</dbReference>
<dbReference type="GO" id="GO:0019843">
    <property type="term" value="F:rRNA binding"/>
    <property type="evidence" value="ECO:0007669"/>
    <property type="project" value="UniProtKB-KW"/>
</dbReference>
<evidence type="ECO:0000256" key="2">
    <source>
        <dbReference type="ARBA" id="ARBA00008563"/>
    </source>
</evidence>
<keyword evidence="6 9" id="KW-0689">Ribosomal protein</keyword>
<keyword evidence="7" id="KW-0687">Ribonucleoprotein</keyword>
<sequence>MNYAIVEASGRQIWVQLGQFYDLNYINSEPGDTIYLHRVLLLKQNNQIQVGTPCVNSVKIRATILKHLKGRKIIVFKMKPKKNVRSKNGHRQKLTRILIEEVTS</sequence>
<dbReference type="GO" id="GO:0009536">
    <property type="term" value="C:plastid"/>
    <property type="evidence" value="ECO:0007669"/>
    <property type="project" value="UniProtKB-SubCell"/>
</dbReference>
<organism evidence="9">
    <name type="scientific">Callithamnion tetricum</name>
    <dbReference type="NCBI Taxonomy" id="193179"/>
    <lineage>
        <taxon>Eukaryota</taxon>
        <taxon>Rhodophyta</taxon>
        <taxon>Florideophyceae</taxon>
        <taxon>Rhodymeniophycidae</taxon>
        <taxon>Ceramiales</taxon>
        <taxon>Callithamniaceae</taxon>
        <taxon>Callithamnion</taxon>
    </lineage>
</organism>
<reference evidence="9" key="2">
    <citation type="submission" date="2019-04" db="EMBL/GenBank/DDBJ databases">
        <authorList>
            <person name="Pasella M."/>
        </authorList>
    </citation>
    <scope>NUCLEOTIDE SEQUENCE</scope>
    <source>
        <strain evidence="9">PD2927</strain>
    </source>
</reference>
<comment type="similarity">
    <text evidence="2">Belongs to the bacterial ribosomal protein bL21 family.</text>
</comment>
<dbReference type="PANTHER" id="PTHR21349">
    <property type="entry name" value="50S RIBOSOMAL PROTEIN L21"/>
    <property type="match status" value="1"/>
</dbReference>
<keyword evidence="5" id="KW-0694">RNA-binding</keyword>
<keyword evidence="3 9" id="KW-0934">Plastid</keyword>
<reference evidence="9" key="1">
    <citation type="journal article" date="2019" name="Mol. Phylogenet. Evol.">
        <title>Morphological evolution and classification of the red algal order Ceramiales inferred using plastid phylogenomics.</title>
        <authorList>
            <person name="Diaz-Tapia P."/>
            <person name="Pasella M.M."/>
            <person name="Verbruggen H."/>
            <person name="Maggs C.A."/>
        </authorList>
    </citation>
    <scope>NUCLEOTIDE SEQUENCE</scope>
    <source>
        <strain evidence="9">PD2927</strain>
    </source>
</reference>
<dbReference type="Pfam" id="PF00829">
    <property type="entry name" value="Ribosomal_L21p"/>
    <property type="match status" value="1"/>
</dbReference>
<evidence type="ECO:0000256" key="8">
    <source>
        <dbReference type="ARBA" id="ARBA00035397"/>
    </source>
</evidence>
<protein>
    <recommendedName>
        <fullName evidence="8">50S ribosomal protein L21, chloroplastic</fullName>
    </recommendedName>
</protein>
<evidence type="ECO:0000256" key="6">
    <source>
        <dbReference type="ARBA" id="ARBA00022980"/>
    </source>
</evidence>